<gene>
    <name evidence="8" type="ORF">CBF30_02065</name>
</gene>
<dbReference type="CDD" id="cd03026">
    <property type="entry name" value="AhpF_NTD_C"/>
    <property type="match status" value="1"/>
</dbReference>
<feature type="domain" description="FAD/NAD(P)-binding" evidence="6">
    <location>
        <begin position="6"/>
        <end position="299"/>
    </location>
</feature>
<keyword evidence="9" id="KW-1185">Reference proteome</keyword>
<protein>
    <submittedName>
        <fullName evidence="8">Thioredoxin reductase</fullName>
    </submittedName>
</protein>
<evidence type="ECO:0000259" key="6">
    <source>
        <dbReference type="Pfam" id="PF07992"/>
    </source>
</evidence>
<organism evidence="8 9">
    <name type="scientific">Vagococcus entomophilus</name>
    <dbReference type="NCBI Taxonomy" id="1160095"/>
    <lineage>
        <taxon>Bacteria</taxon>
        <taxon>Bacillati</taxon>
        <taxon>Bacillota</taxon>
        <taxon>Bacilli</taxon>
        <taxon>Lactobacillales</taxon>
        <taxon>Enterococcaceae</taxon>
        <taxon>Vagococcus</taxon>
    </lineage>
</organism>
<evidence type="ECO:0000256" key="4">
    <source>
        <dbReference type="ARBA" id="ARBA00023002"/>
    </source>
</evidence>
<dbReference type="InterPro" id="IPR036249">
    <property type="entry name" value="Thioredoxin-like_sf"/>
</dbReference>
<comment type="subunit">
    <text evidence="2">Homodimer.</text>
</comment>
<dbReference type="InterPro" id="IPR023753">
    <property type="entry name" value="FAD/NAD-binding_dom"/>
</dbReference>
<dbReference type="Pfam" id="PF13192">
    <property type="entry name" value="Thioredoxin_3"/>
    <property type="match status" value="1"/>
</dbReference>
<evidence type="ECO:0000256" key="2">
    <source>
        <dbReference type="ARBA" id="ARBA00011738"/>
    </source>
</evidence>
<dbReference type="SUPFAM" id="SSF52833">
    <property type="entry name" value="Thioredoxin-like"/>
    <property type="match status" value="2"/>
</dbReference>
<dbReference type="InterPro" id="IPR036188">
    <property type="entry name" value="FAD/NAD-bd_sf"/>
</dbReference>
<dbReference type="Pfam" id="PF07992">
    <property type="entry name" value="Pyr_redox_2"/>
    <property type="match status" value="1"/>
</dbReference>
<dbReference type="GO" id="GO:0016491">
    <property type="term" value="F:oxidoreductase activity"/>
    <property type="evidence" value="ECO:0007669"/>
    <property type="project" value="UniProtKB-KW"/>
</dbReference>
<dbReference type="NCBIfam" id="TIGR03143">
    <property type="entry name" value="AhpF_homolog"/>
    <property type="match status" value="1"/>
</dbReference>
<name>A0A430AIY7_9ENTE</name>
<accession>A0A430AIY7</accession>
<dbReference type="PANTHER" id="PTHR48105">
    <property type="entry name" value="THIOREDOXIN REDUCTASE 1-RELATED-RELATED"/>
    <property type="match status" value="1"/>
</dbReference>
<evidence type="ECO:0000256" key="5">
    <source>
        <dbReference type="SAM" id="MobiDB-lite"/>
    </source>
</evidence>
<dbReference type="PRINTS" id="PR00469">
    <property type="entry name" value="PNDRDTASEII"/>
</dbReference>
<evidence type="ECO:0000256" key="1">
    <source>
        <dbReference type="ARBA" id="ARBA00001974"/>
    </source>
</evidence>
<reference evidence="8 9" key="1">
    <citation type="submission" date="2017-05" db="EMBL/GenBank/DDBJ databases">
        <title>Vagococcus spp. assemblies.</title>
        <authorList>
            <person name="Gulvik C.A."/>
        </authorList>
    </citation>
    <scope>NUCLEOTIDE SEQUENCE [LARGE SCALE GENOMIC DNA]</scope>
    <source>
        <strain evidence="8 9">DSM 24756</strain>
    </source>
</reference>
<feature type="domain" description="Thioredoxin-like fold" evidence="7">
    <location>
        <begin position="484"/>
        <end position="557"/>
    </location>
</feature>
<feature type="region of interest" description="Disordered" evidence="5">
    <location>
        <begin position="331"/>
        <end position="351"/>
    </location>
</feature>
<dbReference type="InterPro" id="IPR044141">
    <property type="entry name" value="AhpF_NTD_C"/>
</dbReference>
<dbReference type="CDD" id="cd02974">
    <property type="entry name" value="AhpF_NTD_N"/>
    <property type="match status" value="1"/>
</dbReference>
<dbReference type="InterPro" id="IPR012336">
    <property type="entry name" value="Thioredoxin-like_fold"/>
</dbReference>
<evidence type="ECO:0000256" key="3">
    <source>
        <dbReference type="ARBA" id="ARBA00022630"/>
    </source>
</evidence>
<dbReference type="PRINTS" id="PR00368">
    <property type="entry name" value="FADPNR"/>
</dbReference>
<dbReference type="InterPro" id="IPR017561">
    <property type="entry name" value="AhpF_homologue_put"/>
</dbReference>
<evidence type="ECO:0000259" key="7">
    <source>
        <dbReference type="Pfam" id="PF13192"/>
    </source>
</evidence>
<dbReference type="InterPro" id="IPR050097">
    <property type="entry name" value="Ferredoxin-NADP_redctase_2"/>
</dbReference>
<dbReference type="Gene3D" id="3.50.50.60">
    <property type="entry name" value="FAD/NAD(P)-binding domain"/>
    <property type="match status" value="2"/>
</dbReference>
<dbReference type="RefSeq" id="WP_126822269.1">
    <property type="nucleotide sequence ID" value="NZ_JBHLWU010000001.1"/>
</dbReference>
<comment type="cofactor">
    <cofactor evidence="1">
        <name>FAD</name>
        <dbReference type="ChEBI" id="CHEBI:57692"/>
    </cofactor>
</comment>
<dbReference type="EMBL" id="NGJZ01000001">
    <property type="protein sequence ID" value="RSU08051.1"/>
    <property type="molecule type" value="Genomic_DNA"/>
</dbReference>
<dbReference type="OrthoDB" id="9806179at2"/>
<dbReference type="AlphaFoldDB" id="A0A430AIY7"/>
<evidence type="ECO:0000313" key="9">
    <source>
        <dbReference type="Proteomes" id="UP000288669"/>
    </source>
</evidence>
<keyword evidence="3" id="KW-0285">Flavoprotein</keyword>
<evidence type="ECO:0000313" key="8">
    <source>
        <dbReference type="EMBL" id="RSU08051.1"/>
    </source>
</evidence>
<dbReference type="SUPFAM" id="SSF51905">
    <property type="entry name" value="FAD/NAD(P)-binding domain"/>
    <property type="match status" value="1"/>
</dbReference>
<dbReference type="Proteomes" id="UP000288669">
    <property type="component" value="Unassembled WGS sequence"/>
</dbReference>
<dbReference type="InterPro" id="IPR044142">
    <property type="entry name" value="AhpF_NTD_N"/>
</dbReference>
<proteinExistence type="predicted"/>
<keyword evidence="4" id="KW-0560">Oxidoreductase</keyword>
<comment type="caution">
    <text evidence="8">The sequence shown here is derived from an EMBL/GenBank/DDBJ whole genome shotgun (WGS) entry which is preliminary data.</text>
</comment>
<dbReference type="Gene3D" id="3.40.30.80">
    <property type="match status" value="1"/>
</dbReference>
<sequence length="561" mass="61547">MDKHIYDIIVIGGGSAALAAGIYAGRSMLDILIIEKEKIGGQVMTTSDVVNYPGIRKTTGPKLMEDMHQQALDFGAEFVSDEIIKVDFSKDEKVLIGSNGTEYKTRAVIIGTGASANKIGFPGEVEFTGRGVAYCSTCDGEFFTGLDIFVIGGGYAAAEEAVYLTRYGKKVHMIIREPDFTCAEMTANQAKNNEKIDIVYNTEVKEISGEGLLQKAVFKNNQTGEETIFEADEQDGSFGMFVFAGNKPNTQVFKDAIEMTPHGFIPTNESMETNVKGVYAVGDLRVKELRQIVTAVADGAIAATKAQQFVTSEKERLGIPVVHKEVIAQKEKNTESTKATATEASKKVQHSGDWFPQEMKAQLSSIFEKLTKPVKIVNILDEKEPKTLEFAGFLAEFATLGEKIQVETISLGENREFEDKIALKRLPAAVLFNEKDEYTGIKFSGIPSGHELNSLVLAVYNVGSKGQPLEEKLMTQISQLPKTKIEICVSLTCHFCPDVVAACQRIASINHQVEAEMIDTALFPDLKKERKLMSVPAMIINDEKVVFGAKNMEEILAEITE</sequence>